<organism evidence="1 2">
    <name type="scientific">Plastorhodobacter daqingensis</name>
    <dbReference type="NCBI Taxonomy" id="1387281"/>
    <lineage>
        <taxon>Bacteria</taxon>
        <taxon>Pseudomonadati</taxon>
        <taxon>Pseudomonadota</taxon>
        <taxon>Alphaproteobacteria</taxon>
        <taxon>Rhodobacterales</taxon>
        <taxon>Paracoccaceae</taxon>
        <taxon>Plastorhodobacter</taxon>
    </lineage>
</organism>
<gene>
    <name evidence="1" type="ORF">ACFQXB_10095</name>
</gene>
<sequence>MLTRGPDHDAATAALWAARDPGTFMGLVHHATLAANSHNAQAWRFRPTAEGVAILPDMSRALPVADGDHHHLYASLGCAAENLMLAAGAAGRSAELGFVPDGEGRVEIGLAEGGGADPLSDAILDRQCTRSDYDGRAVPATDLAALEAAARVEGAEVMLITDPARIAQVLELILTANAVQLSDPAFAAELKSWLRFNAAAAIETGDGLYSAASGNPTLPTFLGRFMFDRFLTVGAENDRYARQVRSSAGLAIIHSDRDAPAHWVQAGRACQRFALQATALGIRHAHLNQPVEVAATRPQLQSLLGLGERRPDMVLRFGYAPAMPRSLRRPVSAVIDV</sequence>
<proteinExistence type="predicted"/>
<dbReference type="NCBIfam" id="NF047509">
    <property type="entry name" value="Rv3131_FMN_oxido"/>
    <property type="match status" value="1"/>
</dbReference>
<dbReference type="SUPFAM" id="SSF55469">
    <property type="entry name" value="FMN-dependent nitroreductase-like"/>
    <property type="match status" value="2"/>
</dbReference>
<dbReference type="Gene3D" id="3.40.109.10">
    <property type="entry name" value="NADH Oxidase"/>
    <property type="match status" value="1"/>
</dbReference>
<dbReference type="InterPro" id="IPR000415">
    <property type="entry name" value="Nitroreductase-like"/>
</dbReference>
<dbReference type="EMBL" id="JBHTFQ010000005">
    <property type="protein sequence ID" value="MFC7704544.1"/>
    <property type="molecule type" value="Genomic_DNA"/>
</dbReference>
<keyword evidence="2" id="KW-1185">Reference proteome</keyword>
<accession>A0ABW2UIM6</accession>
<dbReference type="RefSeq" id="WP_377402994.1">
    <property type="nucleotide sequence ID" value="NZ_JBHTFQ010000005.1"/>
</dbReference>
<comment type="caution">
    <text evidence="1">The sequence shown here is derived from an EMBL/GenBank/DDBJ whole genome shotgun (WGS) entry which is preliminary data.</text>
</comment>
<evidence type="ECO:0000313" key="1">
    <source>
        <dbReference type="EMBL" id="MFC7704544.1"/>
    </source>
</evidence>
<dbReference type="Proteomes" id="UP001596516">
    <property type="component" value="Unassembled WGS sequence"/>
</dbReference>
<evidence type="ECO:0000313" key="2">
    <source>
        <dbReference type="Proteomes" id="UP001596516"/>
    </source>
</evidence>
<name>A0ABW2UIM6_9RHOB</name>
<reference evidence="2" key="1">
    <citation type="journal article" date="2019" name="Int. J. Syst. Evol. Microbiol.">
        <title>The Global Catalogue of Microorganisms (GCM) 10K type strain sequencing project: providing services to taxonomists for standard genome sequencing and annotation.</title>
        <authorList>
            <consortium name="The Broad Institute Genomics Platform"/>
            <consortium name="The Broad Institute Genome Sequencing Center for Infectious Disease"/>
            <person name="Wu L."/>
            <person name="Ma J."/>
        </authorList>
    </citation>
    <scope>NUCLEOTIDE SEQUENCE [LARGE SCALE GENOMIC DNA]</scope>
    <source>
        <strain evidence="2">CGMCC 1.12750</strain>
    </source>
</reference>
<protein>
    <submittedName>
        <fullName evidence="1">Acg family FMN-binding oxidoreductase</fullName>
    </submittedName>
</protein>